<proteinExistence type="predicted"/>
<dbReference type="InterPro" id="IPR029044">
    <property type="entry name" value="Nucleotide-diphossugar_trans"/>
</dbReference>
<feature type="transmembrane region" description="Helical" evidence="7">
    <location>
        <begin position="372"/>
        <end position="391"/>
    </location>
</feature>
<feature type="transmembrane region" description="Helical" evidence="7">
    <location>
        <begin position="20"/>
        <end position="44"/>
    </location>
</feature>
<keyword evidence="3 8" id="KW-0808">Transferase</keyword>
<evidence type="ECO:0000256" key="4">
    <source>
        <dbReference type="ARBA" id="ARBA00022692"/>
    </source>
</evidence>
<dbReference type="Gene3D" id="3.90.550.10">
    <property type="entry name" value="Spore Coat Polysaccharide Biosynthesis Protein SpsA, Chain A"/>
    <property type="match status" value="1"/>
</dbReference>
<feature type="transmembrane region" description="Helical" evidence="7">
    <location>
        <begin position="342"/>
        <end position="366"/>
    </location>
</feature>
<dbReference type="PANTHER" id="PTHR43867">
    <property type="entry name" value="CELLULOSE SYNTHASE CATALYTIC SUBUNIT A [UDP-FORMING]"/>
    <property type="match status" value="1"/>
</dbReference>
<accession>A0ABY5T0R4</accession>
<evidence type="ECO:0000313" key="8">
    <source>
        <dbReference type="EMBL" id="UVI40392.1"/>
    </source>
</evidence>
<keyword evidence="2" id="KW-0328">Glycosyltransferase</keyword>
<dbReference type="EMBL" id="CP092471">
    <property type="protein sequence ID" value="UVI40392.1"/>
    <property type="molecule type" value="Genomic_DNA"/>
</dbReference>
<evidence type="ECO:0000256" key="1">
    <source>
        <dbReference type="ARBA" id="ARBA00004141"/>
    </source>
</evidence>
<keyword evidence="4 7" id="KW-0812">Transmembrane</keyword>
<dbReference type="Pfam" id="PF13641">
    <property type="entry name" value="Glyco_tranf_2_3"/>
    <property type="match status" value="1"/>
</dbReference>
<protein>
    <submittedName>
        <fullName evidence="8">Glycosyl transferase family protein</fullName>
    </submittedName>
</protein>
<evidence type="ECO:0000256" key="7">
    <source>
        <dbReference type="SAM" id="Phobius"/>
    </source>
</evidence>
<reference evidence="8" key="1">
    <citation type="submission" date="2022-02" db="EMBL/GenBank/DDBJ databases">
        <title>Qipengyuania spongiae sp. nov., isolated from marine sponge.</title>
        <authorList>
            <person name="Li Z."/>
            <person name="Zhang M."/>
        </authorList>
    </citation>
    <scope>NUCLEOTIDE SEQUENCE</scope>
    <source>
        <strain evidence="8">PHS-Z21</strain>
    </source>
</reference>
<keyword evidence="5 7" id="KW-1133">Transmembrane helix</keyword>
<dbReference type="InterPro" id="IPR050321">
    <property type="entry name" value="Glycosyltr_2/OpgH_subfam"/>
</dbReference>
<dbReference type="RefSeq" id="WP_265560631.1">
    <property type="nucleotide sequence ID" value="NZ_CP092471.1"/>
</dbReference>
<dbReference type="PANTHER" id="PTHR43867:SF2">
    <property type="entry name" value="CELLULOSE SYNTHASE CATALYTIC SUBUNIT A [UDP-FORMING]"/>
    <property type="match status" value="1"/>
</dbReference>
<evidence type="ECO:0000256" key="2">
    <source>
        <dbReference type="ARBA" id="ARBA00022676"/>
    </source>
</evidence>
<comment type="subcellular location">
    <subcellularLocation>
        <location evidence="1">Membrane</location>
        <topology evidence="1">Multi-pass membrane protein</topology>
    </subcellularLocation>
</comment>
<evidence type="ECO:0000256" key="3">
    <source>
        <dbReference type="ARBA" id="ARBA00022679"/>
    </source>
</evidence>
<sequence>MDPVGFTAAEWFVLIQHELFLFTAVFFLIGAFDEIVVDVMYLWLRLTGRISSRAALPEGASDLSAPVAIFIPAWCEAEVIGTTLQYAMRAWPQKNARFYVGCYRNDAETPLAAAIGADGDRRARIVIHDRDGPTSKADCLNRLYAALEEDERQSGARFRMVVLHDAEDMVDPAALALMDRTLDQADFVQLPVLALPQKGSPLIAGHYVDEFAEVHGKTMVVRDALGAGLPGAGVGCAIDRSFLDLLAKRNGGETFSSGSLTEDYELGLEVAALGGRSRFIRARAKDGRLVATRAYFPAHLSDAVRQKTRWVHGIALQSWDRLGWRGGLSDLWMQMRDRRGPFAALLLALGYMLVVLSGVQIALSTFGAARPIVLTPLLEALLLGNLLALFWRLSMRVAFTTSEFGWREGLLAMPRILVSNVIAIMAGRRAIVAYVRTLAGEPVRWEKTEHRDHPVLAESSTASA</sequence>
<dbReference type="NCBIfam" id="NF011307">
    <property type="entry name" value="PRK14716.1-5"/>
    <property type="match status" value="1"/>
</dbReference>
<evidence type="ECO:0000313" key="9">
    <source>
        <dbReference type="Proteomes" id="UP001065265"/>
    </source>
</evidence>
<keyword evidence="6 7" id="KW-0472">Membrane</keyword>
<name>A0ABY5T0R4_9SPHN</name>
<dbReference type="SUPFAM" id="SSF53448">
    <property type="entry name" value="Nucleotide-diphospho-sugar transferases"/>
    <property type="match status" value="1"/>
</dbReference>
<dbReference type="GO" id="GO:0016740">
    <property type="term" value="F:transferase activity"/>
    <property type="evidence" value="ECO:0007669"/>
    <property type="project" value="UniProtKB-KW"/>
</dbReference>
<evidence type="ECO:0000256" key="6">
    <source>
        <dbReference type="ARBA" id="ARBA00023136"/>
    </source>
</evidence>
<keyword evidence="9" id="KW-1185">Reference proteome</keyword>
<evidence type="ECO:0000256" key="5">
    <source>
        <dbReference type="ARBA" id="ARBA00022989"/>
    </source>
</evidence>
<organism evidence="8 9">
    <name type="scientific">Qipengyuania spongiae</name>
    <dbReference type="NCBI Taxonomy" id="2909673"/>
    <lineage>
        <taxon>Bacteria</taxon>
        <taxon>Pseudomonadati</taxon>
        <taxon>Pseudomonadota</taxon>
        <taxon>Alphaproteobacteria</taxon>
        <taxon>Sphingomonadales</taxon>
        <taxon>Erythrobacteraceae</taxon>
        <taxon>Qipengyuania</taxon>
    </lineage>
</organism>
<dbReference type="Proteomes" id="UP001065265">
    <property type="component" value="Chromosome"/>
</dbReference>
<gene>
    <name evidence="8" type="ORF">L1F33_05470</name>
</gene>